<name>A0ACC2M141_PERAE</name>
<evidence type="ECO:0000313" key="1">
    <source>
        <dbReference type="EMBL" id="KAJ8639178.1"/>
    </source>
</evidence>
<keyword evidence="2" id="KW-1185">Reference proteome</keyword>
<protein>
    <submittedName>
        <fullName evidence="1">Uncharacterized protein</fullName>
    </submittedName>
</protein>
<dbReference type="EMBL" id="CM056813">
    <property type="protein sequence ID" value="KAJ8639178.1"/>
    <property type="molecule type" value="Genomic_DNA"/>
</dbReference>
<comment type="caution">
    <text evidence="1">The sequence shown here is derived from an EMBL/GenBank/DDBJ whole genome shotgun (WGS) entry which is preliminary data.</text>
</comment>
<organism evidence="1 2">
    <name type="scientific">Persea americana</name>
    <name type="common">Avocado</name>
    <dbReference type="NCBI Taxonomy" id="3435"/>
    <lineage>
        <taxon>Eukaryota</taxon>
        <taxon>Viridiplantae</taxon>
        <taxon>Streptophyta</taxon>
        <taxon>Embryophyta</taxon>
        <taxon>Tracheophyta</taxon>
        <taxon>Spermatophyta</taxon>
        <taxon>Magnoliopsida</taxon>
        <taxon>Magnoliidae</taxon>
        <taxon>Laurales</taxon>
        <taxon>Lauraceae</taxon>
        <taxon>Persea</taxon>
    </lineage>
</organism>
<proteinExistence type="predicted"/>
<dbReference type="Proteomes" id="UP001234297">
    <property type="component" value="Chromosome 5"/>
</dbReference>
<gene>
    <name evidence="1" type="ORF">MRB53_015872</name>
</gene>
<accession>A0ACC2M141</accession>
<sequence length="346" mass="38144">MSNIEDLRAATYQAMLNFANESSLLVLQLDPCDAYKGFFFFSNFGIITRMAQDGYKVSLNVYDLSQGLARQLSPTFLGKAIEAVWHTGIVVYENEYYFGAGIQHSPTGITSYGTPVRVVDLGITHVPKDLFEEYLQEITPRYTSETYNVLHHNCNSFSNEVAQFLVGTTIPDYILQLPNEVMNSPMGAMMLPLIHQLEMTMKSGGVPRAPQFAMPQPTQSRTSVSTSHESINSSFSSRDAPISSRADGPTKSDSCPFYTGNMPEKPQNTQSPVSPAVKPAEMQENNSNGVAKDPLGEARKKVQQEIGKEFAEIMATRTLCASEAATLATRRVMERNGMLKATTPHS</sequence>
<evidence type="ECO:0000313" key="2">
    <source>
        <dbReference type="Proteomes" id="UP001234297"/>
    </source>
</evidence>
<reference evidence="1 2" key="1">
    <citation type="journal article" date="2022" name="Hortic Res">
        <title>A haplotype resolved chromosomal level avocado genome allows analysis of novel avocado genes.</title>
        <authorList>
            <person name="Nath O."/>
            <person name="Fletcher S.J."/>
            <person name="Hayward A."/>
            <person name="Shaw L.M."/>
            <person name="Masouleh A.K."/>
            <person name="Furtado A."/>
            <person name="Henry R.J."/>
            <person name="Mitter N."/>
        </authorList>
    </citation>
    <scope>NUCLEOTIDE SEQUENCE [LARGE SCALE GENOMIC DNA]</scope>
    <source>
        <strain evidence="2">cv. Hass</strain>
    </source>
</reference>